<dbReference type="AlphaFoldDB" id="A0A423PYU4"/>
<dbReference type="CDD" id="cd14797">
    <property type="entry name" value="DUF302"/>
    <property type="match status" value="1"/>
</dbReference>
<dbReference type="Pfam" id="PF03625">
    <property type="entry name" value="DUF302"/>
    <property type="match status" value="1"/>
</dbReference>
<dbReference type="SUPFAM" id="SSF103247">
    <property type="entry name" value="TT1751-like"/>
    <property type="match status" value="2"/>
</dbReference>
<evidence type="ECO:0000313" key="3">
    <source>
        <dbReference type="Proteomes" id="UP000285310"/>
    </source>
</evidence>
<dbReference type="Proteomes" id="UP000285310">
    <property type="component" value="Unassembled WGS sequence"/>
</dbReference>
<dbReference type="OrthoDB" id="9799367at2"/>
<protein>
    <recommendedName>
        <fullName evidence="1">DUF302 domain-containing protein</fullName>
    </recommendedName>
</protein>
<comment type="caution">
    <text evidence="2">The sequence shown here is derived from an EMBL/GenBank/DDBJ whole genome shotgun (WGS) entry which is preliminary data.</text>
</comment>
<organism evidence="2 3">
    <name type="scientific">Salinisphaera japonica YTM-1</name>
    <dbReference type="NCBI Taxonomy" id="1209778"/>
    <lineage>
        <taxon>Bacteria</taxon>
        <taxon>Pseudomonadati</taxon>
        <taxon>Pseudomonadota</taxon>
        <taxon>Gammaproteobacteria</taxon>
        <taxon>Salinisphaerales</taxon>
        <taxon>Salinisphaeraceae</taxon>
        <taxon>Salinisphaera</taxon>
    </lineage>
</organism>
<sequence length="418" mass="43279">MDITTWRPARRAYRHGLAVVLLGLVVVALAGCDIDWLDVFDPDDDNNSQGSDTTAPVADTDIPGLNLAVSDFDVDSTFNSLTDNIDSRLPFRRFTVDFQNRADTGGPDIRPTRVVFYYDAGRVSPLIAADPRAGLDLPPAVLVYQTDDNDTTLTPDTDTGLGATTPTSADDANVGIAYNAADYLAARYDLDAVDDALDAYEDDLSRLAANTAGNSVSVTGATDGITEGEGIAEQNSDNDFQATVNNLTQAIDGRADVVLLAQFDHRAAAQSVGAMLTDNNDPAILFVIDATDIVSRLIAGGQTVAVDLPIRVLVSRNEAGDVTIYHDTADYLADRHDLSDVDGATDDLRELLDDLVDQAAGTNASSGIAPGIGLGNGASNGPGISPGIDSSITPGAGSGVGAGFSSGIASGISPGVSS</sequence>
<accession>A0A423PYU4</accession>
<dbReference type="Gene3D" id="3.30.310.70">
    <property type="entry name" value="TT1751-like domain"/>
    <property type="match status" value="2"/>
</dbReference>
<dbReference type="InterPro" id="IPR005180">
    <property type="entry name" value="DUF302"/>
</dbReference>
<evidence type="ECO:0000259" key="1">
    <source>
        <dbReference type="Pfam" id="PF03625"/>
    </source>
</evidence>
<dbReference type="RefSeq" id="WP_123657410.1">
    <property type="nucleotide sequence ID" value="NZ_AYKG01000010.1"/>
</dbReference>
<dbReference type="InParanoid" id="A0A423PYU4"/>
<gene>
    <name evidence="2" type="ORF">SAJA_04310</name>
</gene>
<name>A0A423PYU4_9GAMM</name>
<reference evidence="2 3" key="1">
    <citation type="submission" date="2013-10" db="EMBL/GenBank/DDBJ databases">
        <title>Salinisphaera japonica YTM-1 Genome Sequencing.</title>
        <authorList>
            <person name="Lai Q."/>
            <person name="Li C."/>
            <person name="Shao Z."/>
        </authorList>
    </citation>
    <scope>NUCLEOTIDE SEQUENCE [LARGE SCALE GENOMIC DNA]</scope>
    <source>
        <strain evidence="2 3">YTM-1</strain>
    </source>
</reference>
<feature type="domain" description="DUF302" evidence="1">
    <location>
        <begin position="97"/>
        <end position="153"/>
    </location>
</feature>
<evidence type="ECO:0000313" key="2">
    <source>
        <dbReference type="EMBL" id="ROO30769.1"/>
    </source>
</evidence>
<keyword evidence="3" id="KW-1185">Reference proteome</keyword>
<dbReference type="InterPro" id="IPR035923">
    <property type="entry name" value="TT1751-like_sf"/>
</dbReference>
<dbReference type="PROSITE" id="PS51257">
    <property type="entry name" value="PROKAR_LIPOPROTEIN"/>
    <property type="match status" value="1"/>
</dbReference>
<dbReference type="EMBL" id="AYKG01000010">
    <property type="protein sequence ID" value="ROO30769.1"/>
    <property type="molecule type" value="Genomic_DNA"/>
</dbReference>
<proteinExistence type="predicted"/>